<accession>A0AAV3PZH1</accession>
<comment type="caution">
    <text evidence="3">The sequence shown here is derived from an EMBL/GenBank/DDBJ whole genome shotgun (WGS) entry which is preliminary data.</text>
</comment>
<dbReference type="InterPro" id="IPR050426">
    <property type="entry name" value="Glycosyltransferase_28"/>
</dbReference>
<feature type="domain" description="Erythromycin biosynthesis protein CIII-like C-terminal" evidence="2">
    <location>
        <begin position="378"/>
        <end position="432"/>
    </location>
</feature>
<keyword evidence="1" id="KW-0808">Transferase</keyword>
<dbReference type="AlphaFoldDB" id="A0AAV3PZH1"/>
<proteinExistence type="predicted"/>
<evidence type="ECO:0000313" key="4">
    <source>
        <dbReference type="Proteomes" id="UP001454036"/>
    </source>
</evidence>
<sequence length="501" mass="55887">MRTKAISIFMAFGTKGDVYPLAAIAAAFACDQQQYQVFFLTHSAHQNLRVHLESKRVVYLPISSPPVLSPFEDADPASSGRADFIHHKRQITAEHRQDCMSTFEHIFGDDSSIDGDFVVINFFALEGWSLAELYRVYCIVAAPYVVPYSAPASFEEQFKGELPSLYKFLKEAPTGSVNWEDVIHWMWPLYTEEWGSWRSLDLNLSSWPLTDPVTGLPTWHDRPPSPLLLYGFSEEVVECPGYWPPNVHVCGFWFPPDEWQFSCDICAESSAYNNDQLCPAHTSFLSFLSTSAPRSPIFISLSSVGRMGFLRNCEAFLKVLEDIVNLSGQNFILFTAGFGPLDAAICGLGKEISSEPESRRSTAEGISVFAGRVYCFSGSVPYMWLFPKCAAVIHHGGSGTTAAALHTGIPQILCPFILDQFYWAERMFWLGVAPEPLQRHQLLPEEDDELCIKEATNVLVPAIKYALSHEVKTRASEIATKLSIEGGVAEAVRILKKKILG</sequence>
<dbReference type="SUPFAM" id="SSF53756">
    <property type="entry name" value="UDP-Glycosyltransferase/glycogen phosphorylase"/>
    <property type="match status" value="1"/>
</dbReference>
<dbReference type="Proteomes" id="UP001454036">
    <property type="component" value="Unassembled WGS sequence"/>
</dbReference>
<protein>
    <submittedName>
        <fullName evidence="3">Glycosyltransferase</fullName>
    </submittedName>
</protein>
<dbReference type="EMBL" id="BAABME010002841">
    <property type="protein sequence ID" value="GAA0156347.1"/>
    <property type="molecule type" value="Genomic_DNA"/>
</dbReference>
<dbReference type="Pfam" id="PF06722">
    <property type="entry name" value="EryCIII-like_C"/>
    <property type="match status" value="1"/>
</dbReference>
<dbReference type="GO" id="GO:0016758">
    <property type="term" value="F:hexosyltransferase activity"/>
    <property type="evidence" value="ECO:0007669"/>
    <property type="project" value="UniProtKB-ARBA"/>
</dbReference>
<dbReference type="GO" id="GO:0008194">
    <property type="term" value="F:UDP-glycosyltransferase activity"/>
    <property type="evidence" value="ECO:0007669"/>
    <property type="project" value="InterPro"/>
</dbReference>
<dbReference type="CDD" id="cd03784">
    <property type="entry name" value="GT1_Gtf-like"/>
    <property type="match status" value="1"/>
</dbReference>
<dbReference type="Gene3D" id="3.40.50.2000">
    <property type="entry name" value="Glycogen Phosphorylase B"/>
    <property type="match status" value="2"/>
</dbReference>
<organism evidence="3 4">
    <name type="scientific">Lithospermum erythrorhizon</name>
    <name type="common">Purple gromwell</name>
    <name type="synonym">Lithospermum officinale var. erythrorhizon</name>
    <dbReference type="NCBI Taxonomy" id="34254"/>
    <lineage>
        <taxon>Eukaryota</taxon>
        <taxon>Viridiplantae</taxon>
        <taxon>Streptophyta</taxon>
        <taxon>Embryophyta</taxon>
        <taxon>Tracheophyta</taxon>
        <taxon>Spermatophyta</taxon>
        <taxon>Magnoliopsida</taxon>
        <taxon>eudicotyledons</taxon>
        <taxon>Gunneridae</taxon>
        <taxon>Pentapetalae</taxon>
        <taxon>asterids</taxon>
        <taxon>lamiids</taxon>
        <taxon>Boraginales</taxon>
        <taxon>Boraginaceae</taxon>
        <taxon>Boraginoideae</taxon>
        <taxon>Lithospermeae</taxon>
        <taxon>Lithospermum</taxon>
    </lineage>
</organism>
<gene>
    <name evidence="3" type="ORF">LIER_13863</name>
</gene>
<evidence type="ECO:0000259" key="2">
    <source>
        <dbReference type="Pfam" id="PF06722"/>
    </source>
</evidence>
<dbReference type="InterPro" id="IPR010610">
    <property type="entry name" value="EryCIII-like_C"/>
</dbReference>
<dbReference type="PANTHER" id="PTHR48050:SF11">
    <property type="entry name" value="GLYCOSYLTRANSFERASE"/>
    <property type="match status" value="1"/>
</dbReference>
<evidence type="ECO:0000256" key="1">
    <source>
        <dbReference type="ARBA" id="ARBA00022679"/>
    </source>
</evidence>
<dbReference type="PANTHER" id="PTHR48050">
    <property type="entry name" value="STEROL 3-BETA-GLUCOSYLTRANSFERASE"/>
    <property type="match status" value="1"/>
</dbReference>
<reference evidence="3 4" key="1">
    <citation type="submission" date="2024-01" db="EMBL/GenBank/DDBJ databases">
        <title>The complete chloroplast genome sequence of Lithospermum erythrorhizon: insights into the phylogenetic relationship among Boraginaceae species and the maternal lineages of purple gromwells.</title>
        <authorList>
            <person name="Okada T."/>
            <person name="Watanabe K."/>
        </authorList>
    </citation>
    <scope>NUCLEOTIDE SEQUENCE [LARGE SCALE GENOMIC DNA]</scope>
</reference>
<dbReference type="InterPro" id="IPR002213">
    <property type="entry name" value="UDP_glucos_trans"/>
</dbReference>
<evidence type="ECO:0000313" key="3">
    <source>
        <dbReference type="EMBL" id="GAA0156347.1"/>
    </source>
</evidence>
<name>A0AAV3PZH1_LITER</name>
<dbReference type="PROSITE" id="PS51257">
    <property type="entry name" value="PROKAR_LIPOPROTEIN"/>
    <property type="match status" value="1"/>
</dbReference>
<keyword evidence="4" id="KW-1185">Reference proteome</keyword>